<evidence type="ECO:0000313" key="1">
    <source>
        <dbReference type="EMBL" id="PSS33979.1"/>
    </source>
</evidence>
<comment type="caution">
    <text evidence="1">The sequence shown here is derived from an EMBL/GenBank/DDBJ whole genome shotgun (WGS) entry which is preliminary data.</text>
</comment>
<gene>
    <name evidence="1" type="ORF">PHLCEN_2v1975</name>
</gene>
<dbReference type="Proteomes" id="UP000186601">
    <property type="component" value="Unassembled WGS sequence"/>
</dbReference>
<dbReference type="EMBL" id="MLYV02000174">
    <property type="protein sequence ID" value="PSS33979.1"/>
    <property type="molecule type" value="Genomic_DNA"/>
</dbReference>
<protein>
    <submittedName>
        <fullName evidence="1">Uncharacterized protein</fullName>
    </submittedName>
</protein>
<evidence type="ECO:0000313" key="2">
    <source>
        <dbReference type="Proteomes" id="UP000186601"/>
    </source>
</evidence>
<keyword evidence="2" id="KW-1185">Reference proteome</keyword>
<sequence length="232" mass="26346">MSKANMYQAWRDVLGNMGRSWLCLAGGFPLSHTAKSPLIANFGKLAVPITARITRVVTGHLPIGEFCQKFNFDGPKKCLYGQSLETRDHMLFDCPIWMIWEPDFTKEWLTTTATPKQFIRAIANFLSTRPLAGSFELADAYKALKEENQNTGTDAGPLCRALLQQLKISVGRWRLWQENEPIPKPNNKTPEEKAAREACNYERWDALIILEFPEEANQRDALAMPQTQSQQT</sequence>
<dbReference type="OrthoDB" id="2797720at2759"/>
<accession>A0A2R6RVD3</accession>
<organism evidence="1 2">
    <name type="scientific">Hermanssonia centrifuga</name>
    <dbReference type="NCBI Taxonomy" id="98765"/>
    <lineage>
        <taxon>Eukaryota</taxon>
        <taxon>Fungi</taxon>
        <taxon>Dikarya</taxon>
        <taxon>Basidiomycota</taxon>
        <taxon>Agaricomycotina</taxon>
        <taxon>Agaricomycetes</taxon>
        <taxon>Polyporales</taxon>
        <taxon>Meruliaceae</taxon>
        <taxon>Hermanssonia</taxon>
    </lineage>
</organism>
<dbReference type="AlphaFoldDB" id="A0A2R6RVD3"/>
<proteinExistence type="predicted"/>
<reference evidence="1 2" key="1">
    <citation type="submission" date="2018-02" db="EMBL/GenBank/DDBJ databases">
        <title>Genome sequence of the basidiomycete white-rot fungus Phlebia centrifuga.</title>
        <authorList>
            <person name="Granchi Z."/>
            <person name="Peng M."/>
            <person name="de Vries R.P."/>
            <person name="Hilden K."/>
            <person name="Makela M.R."/>
            <person name="Grigoriev I."/>
            <person name="Riley R."/>
        </authorList>
    </citation>
    <scope>NUCLEOTIDE SEQUENCE [LARGE SCALE GENOMIC DNA]</scope>
    <source>
        <strain evidence="1 2">FBCC195</strain>
    </source>
</reference>
<name>A0A2R6RVD3_9APHY</name>